<keyword evidence="2" id="KW-1185">Reference proteome</keyword>
<dbReference type="eggNOG" id="arCOG05844">
    <property type="taxonomic scope" value="Archaea"/>
</dbReference>
<dbReference type="PaxDb" id="593117-TGAM_1952"/>
<dbReference type="KEGG" id="tga:TGAM_1952"/>
<dbReference type="Gene3D" id="1.25.40.10">
    <property type="entry name" value="Tetratricopeptide repeat domain"/>
    <property type="match status" value="2"/>
</dbReference>
<proteinExistence type="predicted"/>
<dbReference type="EMBL" id="CP001398">
    <property type="protein sequence ID" value="ACS34454.1"/>
    <property type="molecule type" value="Genomic_DNA"/>
</dbReference>
<dbReference type="RefSeq" id="WP_015859560.1">
    <property type="nucleotide sequence ID" value="NC_012804.1"/>
</dbReference>
<gene>
    <name evidence="1" type="ordered locus">TGAM_1952</name>
</gene>
<dbReference type="Proteomes" id="UP000001488">
    <property type="component" value="Chromosome"/>
</dbReference>
<reference evidence="1 2" key="1">
    <citation type="journal article" date="2007" name="Genome Biol.">
        <title>Genome analysis and genome-wide proteomics of Thermococcus gammatolerans, the most radioresistant organism known amongst the Archaea.</title>
        <authorList>
            <person name="Zivanovic Y."/>
            <person name="Armengaud J."/>
            <person name="Lagorce A."/>
            <person name="Leplat C."/>
            <person name="Guerin P."/>
            <person name="Dutertre M."/>
            <person name="Anthouard V."/>
            <person name="Forterre P."/>
            <person name="Wincker P."/>
            <person name="Confalonieri F."/>
        </authorList>
    </citation>
    <scope>NUCLEOTIDE SEQUENCE [LARGE SCALE GENOMIC DNA]</scope>
    <source>
        <strain evidence="2">DSM 15229 / JCM 11827 / EJ3</strain>
    </source>
</reference>
<organism evidence="1 2">
    <name type="scientific">Thermococcus gammatolerans (strain DSM 15229 / JCM 11827 / EJ3)</name>
    <dbReference type="NCBI Taxonomy" id="593117"/>
    <lineage>
        <taxon>Archaea</taxon>
        <taxon>Methanobacteriati</taxon>
        <taxon>Methanobacteriota</taxon>
        <taxon>Thermococci</taxon>
        <taxon>Thermococcales</taxon>
        <taxon>Thermococcaceae</taxon>
        <taxon>Thermococcus</taxon>
    </lineage>
</organism>
<dbReference type="HOGENOM" id="CLU_051622_0_0_2"/>
<sequence>MQKKTQTGIGEEVLRIAETIPDPYVRTITLARLGYLLSKSEPQTSVKAFKLAVSSLDYIEDPVLILRAMVSTSRYLRMAGVKELSEGMLHRAYEGALLLRGRVKDSLLVEIIRESLRAGKKRDAILYATDIEDEKLRNRLLLEIVKNLVQEGDLQIARKVLNVFTGEPERSQAIVEIIRGHLTREEFASVLSLLPTIENEYWLETALEETAKSLRGSGVPKATYEKFVEAAKELSERLGKDLLRAFLTGLVEGGDVLGAAEILNSVTRNRESIASYLSRLLIGRPKDLESFVKSLRLSPEEFDGVAKATLDALLEKNPSPEYRGVVEFLGRNTENERVLVKVATYLAKIGNFETAEEFGRMIDDPYLRSLAFGAIALEKLRREDIDGAIDAVKNVPDAEWGSWLMGEILVKIVEGSLGEYPERELERKAELHRRSIEGS</sequence>
<dbReference type="InterPro" id="IPR011990">
    <property type="entry name" value="TPR-like_helical_dom_sf"/>
</dbReference>
<protein>
    <submittedName>
        <fullName evidence="1">Uncharacterized protein</fullName>
    </submittedName>
</protein>
<evidence type="ECO:0000313" key="2">
    <source>
        <dbReference type="Proteomes" id="UP000001488"/>
    </source>
</evidence>
<dbReference type="PATRIC" id="fig|593117.10.peg.1962"/>
<dbReference type="AlphaFoldDB" id="C5A235"/>
<name>C5A235_THEGJ</name>
<dbReference type="GeneID" id="7987009"/>
<dbReference type="OrthoDB" id="100801at2157"/>
<dbReference type="STRING" id="593117.TGAM_1952"/>
<accession>C5A235</accession>
<evidence type="ECO:0000313" key="1">
    <source>
        <dbReference type="EMBL" id="ACS34454.1"/>
    </source>
</evidence>